<gene>
    <name evidence="3" type="ORF">BJ976_001988</name>
</gene>
<feature type="region of interest" description="Disordered" evidence="1">
    <location>
        <begin position="28"/>
        <end position="110"/>
    </location>
</feature>
<dbReference type="EMBL" id="JACHMC010000001">
    <property type="protein sequence ID" value="MBB4883637.1"/>
    <property type="molecule type" value="Genomic_DNA"/>
</dbReference>
<evidence type="ECO:0000256" key="2">
    <source>
        <dbReference type="SAM" id="SignalP"/>
    </source>
</evidence>
<dbReference type="OrthoDB" id="4966534at2"/>
<evidence type="ECO:0000313" key="4">
    <source>
        <dbReference type="Proteomes" id="UP000560081"/>
    </source>
</evidence>
<proteinExistence type="predicted"/>
<name>A0A4Y8X332_9MICC</name>
<keyword evidence="4" id="KW-1185">Reference proteome</keyword>
<dbReference type="RefSeq" id="WP_135030181.1">
    <property type="nucleotide sequence ID" value="NZ_BMLA01000009.1"/>
</dbReference>
<feature type="compositionally biased region" description="Basic and acidic residues" evidence="1">
    <location>
        <begin position="72"/>
        <end position="92"/>
    </location>
</feature>
<sequence>MSHPVPARRRTAPVLGAVALALALTGCGGAGESTPSSSAAPTPAAGPSTPGVAATATGDPESPASQAAAQIREARASERAEGTERPQPREALETVGPGVSAGAASQGWQNVASSRNDSVAVMDCTQDVLDQATLDAVATHIPVANHIAIVQLFASRDETHEFLTCQYQGSSSRGEGAPLVMVHYQHNIDGSRLDWCQEEPAVRADEYSFDPATGKGLLALLRPGMVGGSDGAPLLPQRTGWACTEDGTQLVSVTFGSMEGYGPQNEGLTQVENSPVANSTTVVTQARDHLADTVLKDPAAFQEVISIASPYFLNAQMDEETLQEALRIPPGLVPEEMLSDQSTIERPEGAPEPVAPGQPPRPFVGAAREAAESAAAASAAASASAASASPSEGRDADPDGAAPASSSPAPSPSPTRD</sequence>
<protein>
    <submittedName>
        <fullName evidence="3">Uncharacterized protein</fullName>
    </submittedName>
</protein>
<keyword evidence="2" id="KW-0732">Signal</keyword>
<feature type="region of interest" description="Disordered" evidence="1">
    <location>
        <begin position="339"/>
        <end position="417"/>
    </location>
</feature>
<organism evidence="3 4">
    <name type="scientific">Micrococcus flavus</name>
    <dbReference type="NCBI Taxonomy" id="384602"/>
    <lineage>
        <taxon>Bacteria</taxon>
        <taxon>Bacillati</taxon>
        <taxon>Actinomycetota</taxon>
        <taxon>Actinomycetes</taxon>
        <taxon>Micrococcales</taxon>
        <taxon>Micrococcaceae</taxon>
        <taxon>Micrococcus</taxon>
    </lineage>
</organism>
<feature type="compositionally biased region" description="Low complexity" evidence="1">
    <location>
        <begin position="366"/>
        <end position="391"/>
    </location>
</feature>
<accession>A0A4Y8X332</accession>
<feature type="chain" id="PRO_5038640862" evidence="2">
    <location>
        <begin position="31"/>
        <end position="417"/>
    </location>
</feature>
<comment type="caution">
    <text evidence="3">The sequence shown here is derived from an EMBL/GenBank/DDBJ whole genome shotgun (WGS) entry which is preliminary data.</text>
</comment>
<reference evidence="3 4" key="1">
    <citation type="submission" date="2020-08" db="EMBL/GenBank/DDBJ databases">
        <title>Sequencing the genomes of 1000 actinobacteria strains.</title>
        <authorList>
            <person name="Klenk H.-P."/>
        </authorList>
    </citation>
    <scope>NUCLEOTIDE SEQUENCE [LARGE SCALE GENOMIC DNA]</scope>
    <source>
        <strain evidence="3 4">DSM 19079</strain>
    </source>
</reference>
<evidence type="ECO:0000313" key="3">
    <source>
        <dbReference type="EMBL" id="MBB4883637.1"/>
    </source>
</evidence>
<feature type="compositionally biased region" description="Pro residues" evidence="1">
    <location>
        <begin position="353"/>
        <end position="362"/>
    </location>
</feature>
<dbReference type="AlphaFoldDB" id="A0A4Y8X332"/>
<feature type="compositionally biased region" description="Low complexity" evidence="1">
    <location>
        <begin position="399"/>
        <end position="408"/>
    </location>
</feature>
<dbReference type="Proteomes" id="UP000560081">
    <property type="component" value="Unassembled WGS sequence"/>
</dbReference>
<evidence type="ECO:0000256" key="1">
    <source>
        <dbReference type="SAM" id="MobiDB-lite"/>
    </source>
</evidence>
<feature type="signal peptide" evidence="2">
    <location>
        <begin position="1"/>
        <end position="30"/>
    </location>
</feature>
<feature type="compositionally biased region" description="Low complexity" evidence="1">
    <location>
        <begin position="32"/>
        <end position="57"/>
    </location>
</feature>